<evidence type="ECO:0000256" key="2">
    <source>
        <dbReference type="SAM" id="Phobius"/>
    </source>
</evidence>
<reference evidence="4" key="3">
    <citation type="submission" date="2016-06" db="UniProtKB">
        <authorList>
            <consortium name="WormBaseParasite"/>
        </authorList>
    </citation>
    <scope>IDENTIFICATION</scope>
</reference>
<evidence type="ECO:0000313" key="4">
    <source>
        <dbReference type="WBParaSite" id="GPLIN_000535300"/>
    </source>
</evidence>
<feature type="compositionally biased region" description="Low complexity" evidence="1">
    <location>
        <begin position="1"/>
        <end position="13"/>
    </location>
</feature>
<feature type="transmembrane region" description="Helical" evidence="2">
    <location>
        <begin position="77"/>
        <end position="97"/>
    </location>
</feature>
<keyword evidence="2" id="KW-0472">Membrane</keyword>
<proteinExistence type="predicted"/>
<evidence type="ECO:0000313" key="3">
    <source>
        <dbReference type="Proteomes" id="UP000050741"/>
    </source>
</evidence>
<sequence length="115" mass="12940">MSNYNYGQQQGYGYPPPGGRNAYQQQPAAGWNVPPPQGEQQPYHSQHYAEHGNVGGMPKNQLGFNDQTIRAQFVRKVFFTVAIMLAVVAVMSAFPFMHPPMMTFVRHNAAFYFLA</sequence>
<accession>A0A183BXL3</accession>
<keyword evidence="2" id="KW-0812">Transmembrane</keyword>
<dbReference type="Proteomes" id="UP000050741">
    <property type="component" value="Unassembled WGS sequence"/>
</dbReference>
<dbReference type="WBParaSite" id="GPLIN_000535300">
    <property type="protein sequence ID" value="GPLIN_000535300"/>
    <property type="gene ID" value="GPLIN_000535300"/>
</dbReference>
<protein>
    <submittedName>
        <fullName evidence="4">Col_cuticle_N domain-containing protein</fullName>
    </submittedName>
</protein>
<keyword evidence="2" id="KW-1133">Transmembrane helix</keyword>
<reference evidence="3" key="2">
    <citation type="submission" date="2014-05" db="EMBL/GenBank/DDBJ databases">
        <title>The genome and life-stage specific transcriptomes of Globodera pallida elucidate key aspects of plant parasitism by a cyst nematode.</title>
        <authorList>
            <person name="Cotton J.A."/>
            <person name="Lilley C.J."/>
            <person name="Jones L.M."/>
            <person name="Kikuchi T."/>
            <person name="Reid A.J."/>
            <person name="Thorpe P."/>
            <person name="Tsai I.J."/>
            <person name="Beasley H."/>
            <person name="Blok V."/>
            <person name="Cock P.J.A."/>
            <person name="Van den Akker S.E."/>
            <person name="Holroyd N."/>
            <person name="Hunt M."/>
            <person name="Mantelin S."/>
            <person name="Naghra H."/>
            <person name="Pain A."/>
            <person name="Palomares-Rius J.E."/>
            <person name="Zarowiecki M."/>
            <person name="Berriman M."/>
            <person name="Jones J.T."/>
            <person name="Urwin P.E."/>
        </authorList>
    </citation>
    <scope>NUCLEOTIDE SEQUENCE [LARGE SCALE GENOMIC DNA]</scope>
    <source>
        <strain evidence="3">Lindley</strain>
    </source>
</reference>
<evidence type="ECO:0000256" key="1">
    <source>
        <dbReference type="SAM" id="MobiDB-lite"/>
    </source>
</evidence>
<keyword evidence="3" id="KW-1185">Reference proteome</keyword>
<name>A0A183BXL3_GLOPA</name>
<organism evidence="3 4">
    <name type="scientific">Globodera pallida</name>
    <name type="common">Potato cyst nematode worm</name>
    <name type="synonym">Heterodera pallida</name>
    <dbReference type="NCBI Taxonomy" id="36090"/>
    <lineage>
        <taxon>Eukaryota</taxon>
        <taxon>Metazoa</taxon>
        <taxon>Ecdysozoa</taxon>
        <taxon>Nematoda</taxon>
        <taxon>Chromadorea</taxon>
        <taxon>Rhabditida</taxon>
        <taxon>Tylenchina</taxon>
        <taxon>Tylenchomorpha</taxon>
        <taxon>Tylenchoidea</taxon>
        <taxon>Heteroderidae</taxon>
        <taxon>Heteroderinae</taxon>
        <taxon>Globodera</taxon>
    </lineage>
</organism>
<dbReference type="AlphaFoldDB" id="A0A183BXL3"/>
<reference evidence="3" key="1">
    <citation type="submission" date="2013-12" db="EMBL/GenBank/DDBJ databases">
        <authorList>
            <person name="Aslett M."/>
        </authorList>
    </citation>
    <scope>NUCLEOTIDE SEQUENCE [LARGE SCALE GENOMIC DNA]</scope>
    <source>
        <strain evidence="3">Lindley</strain>
    </source>
</reference>
<feature type="region of interest" description="Disordered" evidence="1">
    <location>
        <begin position="1"/>
        <end position="51"/>
    </location>
</feature>